<evidence type="ECO:0000313" key="8">
    <source>
        <dbReference type="Proteomes" id="UP000092377"/>
    </source>
</evidence>
<dbReference type="Proteomes" id="UP000092377">
    <property type="component" value="Unassembled WGS sequence"/>
</dbReference>
<feature type="transmembrane region" description="Helical" evidence="5">
    <location>
        <begin position="409"/>
        <end position="426"/>
    </location>
</feature>
<dbReference type="InterPro" id="IPR020846">
    <property type="entry name" value="MFS_dom"/>
</dbReference>
<dbReference type="CDD" id="cd17321">
    <property type="entry name" value="MFS_MMR_MDR_like"/>
    <property type="match status" value="1"/>
</dbReference>
<feature type="transmembrane region" description="Helical" evidence="5">
    <location>
        <begin position="73"/>
        <end position="93"/>
    </location>
</feature>
<comment type="caution">
    <text evidence="7">The sequence shown here is derived from an EMBL/GenBank/DDBJ whole genome shotgun (WGS) entry which is preliminary data.</text>
</comment>
<feature type="transmembrane region" description="Helical" evidence="5">
    <location>
        <begin position="267"/>
        <end position="294"/>
    </location>
</feature>
<proteinExistence type="predicted"/>
<organism evidence="7 8">
    <name type="scientific">Morganella psychrotolerans</name>
    <dbReference type="NCBI Taxonomy" id="368603"/>
    <lineage>
        <taxon>Bacteria</taxon>
        <taxon>Pseudomonadati</taxon>
        <taxon>Pseudomonadota</taxon>
        <taxon>Gammaproteobacteria</taxon>
        <taxon>Enterobacterales</taxon>
        <taxon>Morganellaceae</taxon>
        <taxon>Morganella</taxon>
    </lineage>
</organism>
<feature type="domain" description="Major facilitator superfamily (MFS) profile" evidence="6">
    <location>
        <begin position="8"/>
        <end position="464"/>
    </location>
</feature>
<dbReference type="Pfam" id="PF07690">
    <property type="entry name" value="MFS_1"/>
    <property type="match status" value="1"/>
</dbReference>
<evidence type="ECO:0000313" key="7">
    <source>
        <dbReference type="EMBL" id="OBU02619.1"/>
    </source>
</evidence>
<dbReference type="Gene3D" id="1.20.1720.10">
    <property type="entry name" value="Multidrug resistance protein D"/>
    <property type="match status" value="1"/>
</dbReference>
<protein>
    <submittedName>
        <fullName evidence="7">MFS transporter</fullName>
    </submittedName>
</protein>
<dbReference type="InterPro" id="IPR036259">
    <property type="entry name" value="MFS_trans_sf"/>
</dbReference>
<sequence>MNQQQRIVLFVLVLAGFVTIFDLFVVNVAIVSIERDLHTSFTELTLIIVGYELAFGLLLITGGRLGDIYGRRCLYRAGMTCFTVASLLCAFAPTATLLVIARFIQGLAAALLFPQVYAGIRLNFDETQAKKAFGYLGMTLGLAAIAGQALGGWLITLDLFGMGWRLIFLVNLPVGILALILSRYLQEGRAEGRLTPDWFGVLLSAAAVSMLLLPLLMLPVWGWDLRSSGLFISGIILLWCFVRHEMNLSRAGRTPLFDMAILRNGQFVTGTGTGVVVCVYATSSAFPLVLSLLLQNVMGATPLEAGLIFVPSSIGFVIASFIMPRVIIKRGERVIFRGALWYAAGYSALIAGLYLVPAGATAWFLTPLLFWVGFTQAMIMTPMLNLVLSRVPAPETGMASGLTATLQQIGAAAGATAVSVILQFSLRSADGSAITSDPVSAFSLSLGFNILMALCAAWFLSRLMRNACVSGE</sequence>
<reference evidence="8" key="1">
    <citation type="submission" date="2016-06" db="EMBL/GenBank/DDBJ databases">
        <authorList>
            <person name="Butler K."/>
        </authorList>
    </citation>
    <scope>NUCLEOTIDE SEQUENCE [LARGE SCALE GENOMIC DNA]</scope>
    <source>
        <strain evidence="8">GCSL-Mp20</strain>
    </source>
</reference>
<dbReference type="OrthoDB" id="9807274at2"/>
<comment type="subcellular location">
    <subcellularLocation>
        <location evidence="1">Membrane</location>
        <topology evidence="1">Multi-pass membrane protein</topology>
    </subcellularLocation>
</comment>
<feature type="transmembrane region" description="Helical" evidence="5">
    <location>
        <begin position="44"/>
        <end position="61"/>
    </location>
</feature>
<evidence type="ECO:0000256" key="2">
    <source>
        <dbReference type="ARBA" id="ARBA00022692"/>
    </source>
</evidence>
<keyword evidence="3 5" id="KW-1133">Transmembrane helix</keyword>
<feature type="transmembrane region" description="Helical" evidence="5">
    <location>
        <begin position="132"/>
        <end position="156"/>
    </location>
</feature>
<keyword evidence="2 5" id="KW-0812">Transmembrane</keyword>
<dbReference type="PANTHER" id="PTHR42718">
    <property type="entry name" value="MAJOR FACILITATOR SUPERFAMILY MULTIDRUG TRANSPORTER MFSC"/>
    <property type="match status" value="1"/>
</dbReference>
<dbReference type="GO" id="GO:0022857">
    <property type="term" value="F:transmembrane transporter activity"/>
    <property type="evidence" value="ECO:0007669"/>
    <property type="project" value="InterPro"/>
</dbReference>
<dbReference type="InterPro" id="IPR011701">
    <property type="entry name" value="MFS"/>
</dbReference>
<evidence type="ECO:0000256" key="4">
    <source>
        <dbReference type="ARBA" id="ARBA00023136"/>
    </source>
</evidence>
<evidence type="ECO:0000259" key="6">
    <source>
        <dbReference type="PROSITE" id="PS50850"/>
    </source>
</evidence>
<feature type="transmembrane region" description="Helical" evidence="5">
    <location>
        <begin position="99"/>
        <end position="120"/>
    </location>
</feature>
<feature type="transmembrane region" description="Helical" evidence="5">
    <location>
        <begin position="368"/>
        <end position="388"/>
    </location>
</feature>
<keyword evidence="8" id="KW-1185">Reference proteome</keyword>
<dbReference type="PANTHER" id="PTHR42718:SF39">
    <property type="entry name" value="ACTINORHODIN TRANSPORTER-RELATED"/>
    <property type="match status" value="1"/>
</dbReference>
<feature type="transmembrane region" description="Helical" evidence="5">
    <location>
        <begin position="438"/>
        <end position="460"/>
    </location>
</feature>
<gene>
    <name evidence="7" type="ORF">AYY18_11425</name>
</gene>
<evidence type="ECO:0000256" key="5">
    <source>
        <dbReference type="SAM" id="Phobius"/>
    </source>
</evidence>
<feature type="transmembrane region" description="Helical" evidence="5">
    <location>
        <begin position="227"/>
        <end position="246"/>
    </location>
</feature>
<feature type="transmembrane region" description="Helical" evidence="5">
    <location>
        <begin position="197"/>
        <end position="221"/>
    </location>
</feature>
<dbReference type="GO" id="GO:0016020">
    <property type="term" value="C:membrane"/>
    <property type="evidence" value="ECO:0007669"/>
    <property type="project" value="UniProtKB-SubCell"/>
</dbReference>
<dbReference type="PROSITE" id="PS50850">
    <property type="entry name" value="MFS"/>
    <property type="match status" value="1"/>
</dbReference>
<dbReference type="EMBL" id="LZEY01000060">
    <property type="protein sequence ID" value="OBU02619.1"/>
    <property type="molecule type" value="Genomic_DNA"/>
</dbReference>
<dbReference type="SUPFAM" id="SSF103473">
    <property type="entry name" value="MFS general substrate transporter"/>
    <property type="match status" value="1"/>
</dbReference>
<dbReference type="PRINTS" id="PR01036">
    <property type="entry name" value="TCRTETB"/>
</dbReference>
<evidence type="ECO:0000256" key="1">
    <source>
        <dbReference type="ARBA" id="ARBA00004141"/>
    </source>
</evidence>
<feature type="transmembrane region" description="Helical" evidence="5">
    <location>
        <begin position="339"/>
        <end position="356"/>
    </location>
</feature>
<feature type="transmembrane region" description="Helical" evidence="5">
    <location>
        <begin position="7"/>
        <end position="32"/>
    </location>
</feature>
<name>A0A1B8H0L9_9GAMM</name>
<feature type="transmembrane region" description="Helical" evidence="5">
    <location>
        <begin position="162"/>
        <end position="185"/>
    </location>
</feature>
<dbReference type="Gene3D" id="1.20.1250.20">
    <property type="entry name" value="MFS general substrate transporter like domains"/>
    <property type="match status" value="1"/>
</dbReference>
<dbReference type="AlphaFoldDB" id="A0A1B8H0L9"/>
<feature type="transmembrane region" description="Helical" evidence="5">
    <location>
        <begin position="306"/>
        <end position="327"/>
    </location>
</feature>
<evidence type="ECO:0000256" key="3">
    <source>
        <dbReference type="ARBA" id="ARBA00022989"/>
    </source>
</evidence>
<dbReference type="RefSeq" id="WP_067406127.1">
    <property type="nucleotide sequence ID" value="NZ_LZEY01000060.1"/>
</dbReference>
<accession>A0A1B8H0L9</accession>
<keyword evidence="4 5" id="KW-0472">Membrane</keyword>